<dbReference type="PIRSF" id="PIRSF002825">
    <property type="entry name" value="CfbpA"/>
    <property type="match status" value="1"/>
</dbReference>
<dbReference type="KEGG" id="erl:AOC36_08845"/>
<dbReference type="SUPFAM" id="SSF53850">
    <property type="entry name" value="Periplasmic binding protein-like II"/>
    <property type="match status" value="1"/>
</dbReference>
<dbReference type="Proteomes" id="UP000063781">
    <property type="component" value="Chromosome"/>
</dbReference>
<dbReference type="RefSeq" id="WP_067633469.1">
    <property type="nucleotide sequence ID" value="NZ_CP013213.1"/>
</dbReference>
<dbReference type="OrthoDB" id="9791045at2"/>
<protein>
    <submittedName>
        <fullName evidence="3">Iron ABC transporter substrate-binding protein</fullName>
    </submittedName>
</protein>
<dbReference type="Gene3D" id="3.40.190.10">
    <property type="entry name" value="Periplasmic binding protein-like II"/>
    <property type="match status" value="2"/>
</dbReference>
<feature type="signal peptide" evidence="2">
    <location>
        <begin position="1"/>
        <end position="24"/>
    </location>
</feature>
<dbReference type="GO" id="GO:0030976">
    <property type="term" value="F:thiamine pyrophosphate binding"/>
    <property type="evidence" value="ECO:0007669"/>
    <property type="project" value="TreeGrafter"/>
</dbReference>
<dbReference type="PANTHER" id="PTHR30006:SF2">
    <property type="entry name" value="ABC TRANSPORTER SUBSTRATE-BINDING PROTEIN"/>
    <property type="match status" value="1"/>
</dbReference>
<keyword evidence="1 2" id="KW-0732">Signal</keyword>
<dbReference type="GO" id="GO:0015888">
    <property type="term" value="P:thiamine transport"/>
    <property type="evidence" value="ECO:0007669"/>
    <property type="project" value="TreeGrafter"/>
</dbReference>
<dbReference type="GO" id="GO:0030975">
    <property type="term" value="F:thiamine binding"/>
    <property type="evidence" value="ECO:0007669"/>
    <property type="project" value="TreeGrafter"/>
</dbReference>
<dbReference type="GO" id="GO:0030288">
    <property type="term" value="C:outer membrane-bounded periplasmic space"/>
    <property type="evidence" value="ECO:0007669"/>
    <property type="project" value="TreeGrafter"/>
</dbReference>
<accession>A0A0X8H103</accession>
<organism evidence="3 4">
    <name type="scientific">Erysipelothrix larvae</name>
    <dbReference type="NCBI Taxonomy" id="1514105"/>
    <lineage>
        <taxon>Bacteria</taxon>
        <taxon>Bacillati</taxon>
        <taxon>Bacillota</taxon>
        <taxon>Erysipelotrichia</taxon>
        <taxon>Erysipelotrichales</taxon>
        <taxon>Erysipelotrichaceae</taxon>
        <taxon>Erysipelothrix</taxon>
    </lineage>
</organism>
<dbReference type="PROSITE" id="PS51257">
    <property type="entry name" value="PROKAR_LIPOPROTEIN"/>
    <property type="match status" value="1"/>
</dbReference>
<dbReference type="AlphaFoldDB" id="A0A0X8H103"/>
<reference evidence="3 4" key="1">
    <citation type="submission" date="2015-10" db="EMBL/GenBank/DDBJ databases">
        <title>Erysipelothrix larvae sp. LV19 isolated from the larval gut of the rhinoceros beetle, Trypoxylus dichotomus.</title>
        <authorList>
            <person name="Lim S."/>
            <person name="Kim B.-C."/>
        </authorList>
    </citation>
    <scope>NUCLEOTIDE SEQUENCE [LARGE SCALE GENOMIC DNA]</scope>
    <source>
        <strain evidence="3 4">LV19</strain>
    </source>
</reference>
<gene>
    <name evidence="3" type="ORF">AOC36_08845</name>
</gene>
<dbReference type="PANTHER" id="PTHR30006">
    <property type="entry name" value="THIAMINE-BINDING PERIPLASMIC PROTEIN-RELATED"/>
    <property type="match status" value="1"/>
</dbReference>
<sequence>MKRIIKAFTLVLCLSLLSACGSSSGTGDKESNTLTLYSPHPAETINLIVKEFQEKTGIQVDVVAAGTGELLKRVESEDGQPLGDVLWGGGAESLAAYTDYFEAYESPELKNIDSIYYDPAFKWIGESPLPMVLMYNTNLVSESDAPTSWNDVLNPAFKGQIAMADPAKSGSAYTIMATMIQAFGKDDGKGWDFMKQFYANLDGKILTSSSGVYKGVADGEYALGLTLEKEAVKYVASGAPVKIVYPEEGTSAIPDGVAIIKDAKNLDNAKKFVDFVLSTETQEIMSSELSRRSIRKDAKAPEGLIPLADIKLVDYDFDWAAMDKDAILKQWKDIVVGE</sequence>
<dbReference type="STRING" id="1514105.AOC36_08845"/>
<name>A0A0X8H103_9FIRM</name>
<keyword evidence="4" id="KW-1185">Reference proteome</keyword>
<dbReference type="EMBL" id="CP013213">
    <property type="protein sequence ID" value="AMC94091.1"/>
    <property type="molecule type" value="Genomic_DNA"/>
</dbReference>
<dbReference type="CDD" id="cd13546">
    <property type="entry name" value="PBP2_BitB"/>
    <property type="match status" value="1"/>
</dbReference>
<proteinExistence type="predicted"/>
<evidence type="ECO:0000313" key="3">
    <source>
        <dbReference type="EMBL" id="AMC94091.1"/>
    </source>
</evidence>
<evidence type="ECO:0000256" key="1">
    <source>
        <dbReference type="ARBA" id="ARBA00022729"/>
    </source>
</evidence>
<dbReference type="Pfam" id="PF13343">
    <property type="entry name" value="SBP_bac_6"/>
    <property type="match status" value="1"/>
</dbReference>
<evidence type="ECO:0000313" key="4">
    <source>
        <dbReference type="Proteomes" id="UP000063781"/>
    </source>
</evidence>
<feature type="chain" id="PRO_5038616973" evidence="2">
    <location>
        <begin position="25"/>
        <end position="338"/>
    </location>
</feature>
<evidence type="ECO:0000256" key="2">
    <source>
        <dbReference type="SAM" id="SignalP"/>
    </source>
</evidence>
<dbReference type="InterPro" id="IPR026045">
    <property type="entry name" value="Ferric-bd"/>
</dbReference>